<dbReference type="STRING" id="319652.IV80_GL001385"/>
<accession>A0A0R2IP70</accession>
<comment type="pathway">
    <text evidence="5">Cell wall biogenesis; poly(ribitol phosphate) teichoic acid biosynthesis.</text>
</comment>
<comment type="similarity">
    <text evidence="5">Belongs to the IspD/TarI cytidylyltransferase family. TarI subfamily.</text>
</comment>
<feature type="binding site" evidence="5">
    <location>
        <begin position="81"/>
        <end position="87"/>
    </location>
    <ligand>
        <name>CTP</name>
        <dbReference type="ChEBI" id="CHEBI:37563"/>
    </ligand>
</feature>
<dbReference type="InterPro" id="IPR050088">
    <property type="entry name" value="IspD/TarI_cytidylyltransf_bact"/>
</dbReference>
<dbReference type="Proteomes" id="UP000051568">
    <property type="component" value="Unassembled WGS sequence"/>
</dbReference>
<dbReference type="AlphaFoldDB" id="A0A0R2IP70"/>
<evidence type="ECO:0000256" key="4">
    <source>
        <dbReference type="ARBA" id="ARBA00023316"/>
    </source>
</evidence>
<dbReference type="GO" id="GO:1902012">
    <property type="term" value="P:poly(ribitol phosphate) teichoic acid biosynthetic process"/>
    <property type="evidence" value="ECO:0007669"/>
    <property type="project" value="UniProtKB-UniRule"/>
</dbReference>
<dbReference type="InterPro" id="IPR034683">
    <property type="entry name" value="IspD/TarI"/>
</dbReference>
<feature type="binding site" evidence="5">
    <location>
        <begin position="8"/>
        <end position="11"/>
    </location>
    <ligand>
        <name>CTP</name>
        <dbReference type="ChEBI" id="CHEBI:37563"/>
    </ligand>
</feature>
<organism evidence="6 7">
    <name type="scientific">Pediococcus cellicola</name>
    <dbReference type="NCBI Taxonomy" id="319652"/>
    <lineage>
        <taxon>Bacteria</taxon>
        <taxon>Bacillati</taxon>
        <taxon>Bacillota</taxon>
        <taxon>Bacilli</taxon>
        <taxon>Lactobacillales</taxon>
        <taxon>Lactobacillaceae</taxon>
        <taxon>Pediococcus</taxon>
    </lineage>
</organism>
<dbReference type="GO" id="GO:0008299">
    <property type="term" value="P:isoprenoid biosynthetic process"/>
    <property type="evidence" value="ECO:0007669"/>
    <property type="project" value="InterPro"/>
</dbReference>
<dbReference type="PROSITE" id="PS01295">
    <property type="entry name" value="ISPD"/>
    <property type="match status" value="1"/>
</dbReference>
<evidence type="ECO:0000256" key="3">
    <source>
        <dbReference type="ARBA" id="ARBA00022944"/>
    </source>
</evidence>
<dbReference type="GO" id="GO:0050518">
    <property type="term" value="F:2-C-methyl-D-erythritol 4-phosphate cytidylyltransferase activity"/>
    <property type="evidence" value="ECO:0007669"/>
    <property type="project" value="UniProtKB-ARBA"/>
</dbReference>
<dbReference type="PANTHER" id="PTHR32125">
    <property type="entry name" value="2-C-METHYL-D-ERYTHRITOL 4-PHOSPHATE CYTIDYLYLTRANSFERASE, CHLOROPLASTIC"/>
    <property type="match status" value="1"/>
</dbReference>
<proteinExistence type="inferred from homology"/>
<keyword evidence="1 5" id="KW-0808">Transferase</keyword>
<dbReference type="EC" id="2.7.7.40" evidence="5"/>
<feature type="site" description="Transition state stabilizer" evidence="5">
    <location>
        <position position="15"/>
    </location>
</feature>
<dbReference type="InterPro" id="IPR018294">
    <property type="entry name" value="ISPD_synthase_CS"/>
</dbReference>
<keyword evidence="2 5" id="KW-0548">Nucleotidyltransferase</keyword>
<dbReference type="InterPro" id="IPR034709">
    <property type="entry name" value="TarI"/>
</dbReference>
<keyword evidence="3 5" id="KW-0777">Teichoic acid biosynthesis</keyword>
<evidence type="ECO:0000313" key="7">
    <source>
        <dbReference type="Proteomes" id="UP000051568"/>
    </source>
</evidence>
<dbReference type="GO" id="GO:0071555">
    <property type="term" value="P:cell wall organization"/>
    <property type="evidence" value="ECO:0007669"/>
    <property type="project" value="UniProtKB-KW"/>
</dbReference>
<reference evidence="6 7" key="1">
    <citation type="journal article" date="2015" name="Genome Announc.">
        <title>Expanding the biotechnology potential of lactobacilli through comparative genomics of 213 strains and associated genera.</title>
        <authorList>
            <person name="Sun Z."/>
            <person name="Harris H.M."/>
            <person name="McCann A."/>
            <person name="Guo C."/>
            <person name="Argimon S."/>
            <person name="Zhang W."/>
            <person name="Yang X."/>
            <person name="Jeffery I.B."/>
            <person name="Cooney J.C."/>
            <person name="Kagawa T.F."/>
            <person name="Liu W."/>
            <person name="Song Y."/>
            <person name="Salvetti E."/>
            <person name="Wrobel A."/>
            <person name="Rasinkangas P."/>
            <person name="Parkhill J."/>
            <person name="Rea M.C."/>
            <person name="O'Sullivan O."/>
            <person name="Ritari J."/>
            <person name="Douillard F.P."/>
            <person name="Paul Ross R."/>
            <person name="Yang R."/>
            <person name="Briner A.E."/>
            <person name="Felis G.E."/>
            <person name="de Vos W.M."/>
            <person name="Barrangou R."/>
            <person name="Klaenhammer T.R."/>
            <person name="Caufield P.W."/>
            <person name="Cui Y."/>
            <person name="Zhang H."/>
            <person name="O'Toole P.W."/>
        </authorList>
    </citation>
    <scope>NUCLEOTIDE SEQUENCE [LARGE SCALE GENOMIC DNA]</scope>
    <source>
        <strain evidence="6 7">DSM 17757</strain>
    </source>
</reference>
<dbReference type="PANTHER" id="PTHR32125:SF8">
    <property type="entry name" value="RIBITOL-5-PHOSPHATE CYTIDYLYLTRANSFERASE"/>
    <property type="match status" value="1"/>
</dbReference>
<dbReference type="HAMAP" id="MF_02068">
    <property type="entry name" value="TarI"/>
    <property type="match status" value="1"/>
</dbReference>
<dbReference type="Pfam" id="PF01128">
    <property type="entry name" value="IspD"/>
    <property type="match status" value="1"/>
</dbReference>
<dbReference type="Gene3D" id="3.90.550.10">
    <property type="entry name" value="Spore Coat Polysaccharide Biosynthesis Protein SpsA, Chain A"/>
    <property type="match status" value="1"/>
</dbReference>
<feature type="site" description="Transition state stabilizer" evidence="5">
    <location>
        <position position="23"/>
    </location>
</feature>
<dbReference type="RefSeq" id="WP_057750667.1">
    <property type="nucleotide sequence ID" value="NZ_BJVH01000002.1"/>
</dbReference>
<evidence type="ECO:0000256" key="1">
    <source>
        <dbReference type="ARBA" id="ARBA00022679"/>
    </source>
</evidence>
<keyword evidence="4 5" id="KW-0961">Cell wall biogenesis/degradation</keyword>
<feature type="site" description="Positions ribitol 5-phosphate for the nucleophilic attack" evidence="5">
    <location>
        <position position="159"/>
    </location>
</feature>
<comment type="function">
    <text evidence="5">Catalyzes the transfer of the cytidylyl group of CTP to D-ribitol 5-phosphate.</text>
</comment>
<dbReference type="UniPathway" id="UPA00790"/>
<comment type="caution">
    <text evidence="6">The sequence shown here is derived from an EMBL/GenBank/DDBJ whole genome shotgun (WGS) entry which is preliminary data.</text>
</comment>
<evidence type="ECO:0000256" key="5">
    <source>
        <dbReference type="HAMAP-Rule" id="MF_02068"/>
    </source>
</evidence>
<keyword evidence="7" id="KW-1185">Reference proteome</keyword>
<comment type="catalytic activity">
    <reaction evidence="5">
        <text>D-ribitol 5-phosphate + CTP + H(+) = CDP-L-ribitol + diphosphate</text>
        <dbReference type="Rhea" id="RHEA:12456"/>
        <dbReference type="ChEBI" id="CHEBI:15378"/>
        <dbReference type="ChEBI" id="CHEBI:33019"/>
        <dbReference type="ChEBI" id="CHEBI:37563"/>
        <dbReference type="ChEBI" id="CHEBI:57608"/>
        <dbReference type="ChEBI" id="CHEBI:57695"/>
        <dbReference type="EC" id="2.7.7.40"/>
    </reaction>
</comment>
<feature type="site" description="Positions ribitol 5-phosphate for the nucleophilic attack" evidence="5">
    <location>
        <position position="216"/>
    </location>
</feature>
<sequence>MTVYAQILAGGKGTRMGNTAMPKQFLPLGKKPILIQTIEKFVLEERFKAILVVCPVDWLTHTQDLVHKYVTDQRVVVITGGAERNDTLMNGIKYIEENFGLQDDDAVVTHDAVRPFITKRIIDDNIKAVMKYPAVDTVVPAIDTIVRGKDDQVEEIPIRDYMYQGQTPQSFNIKHLKAAFNQLTDQQKAILSDSCKICLLAGEAVHVVRGELANIKITTPYDLKIARAIIETRVNI</sequence>
<comment type="caution">
    <text evidence="5">Lacks conserved residue(s) required for the propagation of feature annotation.</text>
</comment>
<gene>
    <name evidence="5" type="primary">tarI</name>
    <name evidence="6" type="ORF">IV80_GL001385</name>
</gene>
<dbReference type="PATRIC" id="fig|319652.3.peg.1402"/>
<evidence type="ECO:0000256" key="2">
    <source>
        <dbReference type="ARBA" id="ARBA00022695"/>
    </source>
</evidence>
<dbReference type="NCBIfam" id="NF001183">
    <property type="entry name" value="PRK00155.1-3"/>
    <property type="match status" value="1"/>
</dbReference>
<protein>
    <recommendedName>
        <fullName evidence="5">Ribitol-5-phosphate cytidylyltransferase</fullName>
        <ecNumber evidence="5">2.7.7.40</ecNumber>
    </recommendedName>
</protein>
<dbReference type="SUPFAM" id="SSF53448">
    <property type="entry name" value="Nucleotide-diphospho-sugar transferases"/>
    <property type="match status" value="1"/>
</dbReference>
<dbReference type="GO" id="GO:0047349">
    <property type="term" value="F:D-ribitol-5-phosphate cytidylyltransferase activity"/>
    <property type="evidence" value="ECO:0007669"/>
    <property type="project" value="UniProtKB-UniRule"/>
</dbReference>
<dbReference type="CDD" id="cd02516">
    <property type="entry name" value="CDP-ME_synthetase"/>
    <property type="match status" value="1"/>
</dbReference>
<dbReference type="FunFam" id="3.90.550.10:FF:000003">
    <property type="entry name" value="2-C-methyl-D-erythritol 4-phosphate cytidylyltransferase"/>
    <property type="match status" value="1"/>
</dbReference>
<evidence type="ECO:0000313" key="6">
    <source>
        <dbReference type="EMBL" id="KRN66792.1"/>
    </source>
</evidence>
<name>A0A0R2IP70_9LACO</name>
<dbReference type="EMBL" id="JQBR01000004">
    <property type="protein sequence ID" value="KRN66792.1"/>
    <property type="molecule type" value="Genomic_DNA"/>
</dbReference>
<dbReference type="OrthoDB" id="9806837at2"/>
<dbReference type="InterPro" id="IPR029044">
    <property type="entry name" value="Nucleotide-diphossugar_trans"/>
</dbReference>